<feature type="signal peptide" evidence="2">
    <location>
        <begin position="1"/>
        <end position="22"/>
    </location>
</feature>
<sequence>MIRVLLVLLVAVVGAISVPAKAADIRPDRCDCATDQIWENRAKGYRIGYVGYLYSIASRQIRKFRVDYAEGGGDPAKTYEVVGILKASGGDVLAAEKMVTWLPVETKYQTYFDDMLAVRDFFGRPLAGIPINYQMPPGATDSRGNPIGTYNAYDVVNTPAFSNRLEDYFNERRAEIMGQHVPGYIVDKLANLLQAIDKALTDGEILKVDITVAFTDGSKMELSMTAETNGDAKRKVGSGEDSNDNPILESIGPTSGGNYLVKPQDFDSFYQNMSRQGVQITRGSGTRILRYKCTWNGVKLSCSIE</sequence>
<protein>
    <submittedName>
        <fullName evidence="3">Uncharacterized protein</fullName>
    </submittedName>
</protein>
<evidence type="ECO:0000256" key="1">
    <source>
        <dbReference type="SAM" id="MobiDB-lite"/>
    </source>
</evidence>
<name>A0ABV9R1I6_9GAMM</name>
<evidence type="ECO:0000256" key="2">
    <source>
        <dbReference type="SAM" id="SignalP"/>
    </source>
</evidence>
<proteinExistence type="predicted"/>
<feature type="region of interest" description="Disordered" evidence="1">
    <location>
        <begin position="227"/>
        <end position="256"/>
    </location>
</feature>
<evidence type="ECO:0000313" key="4">
    <source>
        <dbReference type="Proteomes" id="UP001595886"/>
    </source>
</evidence>
<evidence type="ECO:0000313" key="3">
    <source>
        <dbReference type="EMBL" id="MFC4821622.1"/>
    </source>
</evidence>
<gene>
    <name evidence="3" type="ORF">ACFO6Q_14905</name>
</gene>
<feature type="chain" id="PRO_5045377743" evidence="2">
    <location>
        <begin position="23"/>
        <end position="305"/>
    </location>
</feature>
<dbReference type="EMBL" id="JBHSHD010000010">
    <property type="protein sequence ID" value="MFC4821622.1"/>
    <property type="molecule type" value="Genomic_DNA"/>
</dbReference>
<keyword evidence="4" id="KW-1185">Reference proteome</keyword>
<dbReference type="Proteomes" id="UP001595886">
    <property type="component" value="Unassembled WGS sequence"/>
</dbReference>
<reference evidence="4" key="1">
    <citation type="journal article" date="2019" name="Int. J. Syst. Evol. Microbiol.">
        <title>The Global Catalogue of Microorganisms (GCM) 10K type strain sequencing project: providing services to taxonomists for standard genome sequencing and annotation.</title>
        <authorList>
            <consortium name="The Broad Institute Genomics Platform"/>
            <consortium name="The Broad Institute Genome Sequencing Center for Infectious Disease"/>
            <person name="Wu L."/>
            <person name="Ma J."/>
        </authorList>
    </citation>
    <scope>NUCLEOTIDE SEQUENCE [LARGE SCALE GENOMIC DNA]</scope>
    <source>
        <strain evidence="4">CCUG 30340</strain>
    </source>
</reference>
<keyword evidence="2" id="KW-0732">Signal</keyword>
<accession>A0ABV9R1I6</accession>
<organism evidence="3 4">
    <name type="scientific">Dokdonella ginsengisoli</name>
    <dbReference type="NCBI Taxonomy" id="363846"/>
    <lineage>
        <taxon>Bacteria</taxon>
        <taxon>Pseudomonadati</taxon>
        <taxon>Pseudomonadota</taxon>
        <taxon>Gammaproteobacteria</taxon>
        <taxon>Lysobacterales</taxon>
        <taxon>Rhodanobacteraceae</taxon>
        <taxon>Dokdonella</taxon>
    </lineage>
</organism>
<dbReference type="RefSeq" id="WP_380021897.1">
    <property type="nucleotide sequence ID" value="NZ_JBHSHD010000010.1"/>
</dbReference>
<comment type="caution">
    <text evidence="3">The sequence shown here is derived from an EMBL/GenBank/DDBJ whole genome shotgun (WGS) entry which is preliminary data.</text>
</comment>